<gene>
    <name evidence="1" type="ORF">AVDCRST_MAG56-1426</name>
</gene>
<evidence type="ECO:0000313" key="1">
    <source>
        <dbReference type="EMBL" id="CAA9241049.1"/>
    </source>
</evidence>
<organism evidence="1">
    <name type="scientific">uncultured Cytophagales bacterium</name>
    <dbReference type="NCBI Taxonomy" id="158755"/>
    <lineage>
        <taxon>Bacteria</taxon>
        <taxon>Pseudomonadati</taxon>
        <taxon>Bacteroidota</taxon>
        <taxon>Sphingobacteriia</taxon>
        <taxon>Sphingobacteriales</taxon>
        <taxon>environmental samples</taxon>
    </lineage>
</organism>
<dbReference type="AlphaFoldDB" id="A0A6J4I3B3"/>
<name>A0A6J4I3B3_9SPHI</name>
<sequence>MDQISSGRYNYRSTATPTSKGKIAGAAYFLNTFPPGSVNDQNQKNVKNFL</sequence>
<dbReference type="EMBL" id="CADCTQ010000133">
    <property type="protein sequence ID" value="CAA9241049.1"/>
    <property type="molecule type" value="Genomic_DNA"/>
</dbReference>
<accession>A0A6J4I3B3</accession>
<proteinExistence type="predicted"/>
<protein>
    <submittedName>
        <fullName evidence="1">Uncharacterized protein</fullName>
    </submittedName>
</protein>
<reference evidence="1" key="1">
    <citation type="submission" date="2020-02" db="EMBL/GenBank/DDBJ databases">
        <authorList>
            <person name="Meier V. D."/>
        </authorList>
    </citation>
    <scope>NUCLEOTIDE SEQUENCE</scope>
    <source>
        <strain evidence="1">AVDCRST_MAG56</strain>
    </source>
</reference>